<proteinExistence type="predicted"/>
<dbReference type="RefSeq" id="WP_043844616.1">
    <property type="nucleotide sequence ID" value="NZ_AQQW01000006.1"/>
</dbReference>
<dbReference type="Proteomes" id="UP000019063">
    <property type="component" value="Unassembled WGS sequence"/>
</dbReference>
<evidence type="ECO:0000313" key="1">
    <source>
        <dbReference type="EMBL" id="ETW12595.1"/>
    </source>
</evidence>
<accession>W4HKT8</accession>
<reference evidence="1 2" key="1">
    <citation type="journal article" date="2014" name="Antonie Van Leeuwenhoek">
        <title>Roseivivax atlanticus sp. nov., isolated from surface seawater of the Atlantic Ocean.</title>
        <authorList>
            <person name="Li G."/>
            <person name="Lai Q."/>
            <person name="Liu X."/>
            <person name="Sun F."/>
            <person name="Shao Z."/>
        </authorList>
    </citation>
    <scope>NUCLEOTIDE SEQUENCE [LARGE SCALE GENOMIC DNA]</scope>
    <source>
        <strain evidence="1 2">22II-s10s</strain>
    </source>
</reference>
<organism evidence="1 2">
    <name type="scientific">Roseivivax marinus</name>
    <dbReference type="NCBI Taxonomy" id="1379903"/>
    <lineage>
        <taxon>Bacteria</taxon>
        <taxon>Pseudomonadati</taxon>
        <taxon>Pseudomonadota</taxon>
        <taxon>Alphaproteobacteria</taxon>
        <taxon>Rhodobacterales</taxon>
        <taxon>Roseobacteraceae</taxon>
        <taxon>Roseivivax</taxon>
    </lineage>
</organism>
<dbReference type="OrthoDB" id="7874863at2"/>
<comment type="caution">
    <text evidence="1">The sequence shown here is derived from an EMBL/GenBank/DDBJ whole genome shotgun (WGS) entry which is preliminary data.</text>
</comment>
<gene>
    <name evidence="1" type="ORF">ATO8_11274</name>
</gene>
<dbReference type="eggNOG" id="ENOG5032ZRR">
    <property type="taxonomic scope" value="Bacteria"/>
</dbReference>
<dbReference type="EMBL" id="AQQW01000006">
    <property type="protein sequence ID" value="ETW12595.1"/>
    <property type="molecule type" value="Genomic_DNA"/>
</dbReference>
<dbReference type="AlphaFoldDB" id="W4HKT8"/>
<keyword evidence="2" id="KW-1185">Reference proteome</keyword>
<protein>
    <submittedName>
        <fullName evidence="1">Uncharacterized protein</fullName>
    </submittedName>
</protein>
<dbReference type="STRING" id="1379903.ATO8_11274"/>
<sequence>MFANNALTENFHDVRAFILHERAKVVSDAEWRFRMKGYGYNLRKTDTGYEVARLPQNNVLGMIEA</sequence>
<name>W4HKT8_9RHOB</name>
<evidence type="ECO:0000313" key="2">
    <source>
        <dbReference type="Proteomes" id="UP000019063"/>
    </source>
</evidence>